<keyword evidence="3" id="KW-1185">Reference proteome</keyword>
<dbReference type="Pfam" id="PF24703">
    <property type="entry name" value="DUF7666"/>
    <property type="match status" value="1"/>
</dbReference>
<reference evidence="2 3" key="1">
    <citation type="journal article" date="2006" name="Int. J. Syst. Evol. Microbiol.">
        <title>Dyella yeojuensis sp. nov., isolated from greenhouse soil in Korea.</title>
        <authorList>
            <person name="Kim B.Y."/>
            <person name="Weon H.Y."/>
            <person name="Lee K.H."/>
            <person name="Seok S.J."/>
            <person name="Kwon S.W."/>
            <person name="Go S.J."/>
            <person name="Stackebrandt E."/>
        </authorList>
    </citation>
    <scope>NUCLEOTIDE SEQUENCE [LARGE SCALE GENOMIC DNA]</scope>
    <source>
        <strain evidence="2 3">DSM 17673</strain>
    </source>
</reference>
<feature type="domain" description="DUF7666" evidence="1">
    <location>
        <begin position="23"/>
        <end position="118"/>
    </location>
</feature>
<dbReference type="EMBL" id="JAAQTL010000001">
    <property type="protein sequence ID" value="NID15424.1"/>
    <property type="molecule type" value="Genomic_DNA"/>
</dbReference>
<evidence type="ECO:0000259" key="1">
    <source>
        <dbReference type="Pfam" id="PF24703"/>
    </source>
</evidence>
<protein>
    <recommendedName>
        <fullName evidence="1">DUF7666 domain-containing protein</fullName>
    </recommendedName>
</protein>
<sequence length="266" mass="27439">MAKKASSKAAKASTDKPAAVVIDAFKGFDSNWQCRGFQYEVGQTYYTHASTVVRCASGGFHSCENPLDVWGYYGPATSKFAAVQASGAIDKAENEDTKIASANIAIRLELRLPEFIKRGVEWILAAAKNNGAVTTGYRAHAASTGNYAHAASTGNYAHAASTGNYAHAASTGNYAHAASTGDGAHAASTGDGAHAASTGDGAVAATLGHGGRAKAGKNGAIVLSRWVEAESRYRVAVGYVGENGIEADTWYGLNDEGEIVAVVAED</sequence>
<evidence type="ECO:0000313" key="2">
    <source>
        <dbReference type="EMBL" id="NID15424.1"/>
    </source>
</evidence>
<evidence type="ECO:0000313" key="3">
    <source>
        <dbReference type="Proteomes" id="UP000518878"/>
    </source>
</evidence>
<accession>A0A7X5TQ45</accession>
<dbReference type="InterPro" id="IPR056083">
    <property type="entry name" value="DUF7666"/>
</dbReference>
<dbReference type="AlphaFoldDB" id="A0A7X5TQ45"/>
<comment type="caution">
    <text evidence="2">The sequence shown here is derived from an EMBL/GenBank/DDBJ whole genome shotgun (WGS) entry which is preliminary data.</text>
</comment>
<organism evidence="2 3">
    <name type="scientific">Luteibacter yeojuensis</name>
    <dbReference type="NCBI Taxonomy" id="345309"/>
    <lineage>
        <taxon>Bacteria</taxon>
        <taxon>Pseudomonadati</taxon>
        <taxon>Pseudomonadota</taxon>
        <taxon>Gammaproteobacteria</taxon>
        <taxon>Lysobacterales</taxon>
        <taxon>Rhodanobacteraceae</taxon>
        <taxon>Luteibacter</taxon>
    </lineage>
</organism>
<name>A0A7X5TQ45_9GAMM</name>
<proteinExistence type="predicted"/>
<dbReference type="Proteomes" id="UP000518878">
    <property type="component" value="Unassembled WGS sequence"/>
</dbReference>
<dbReference type="RefSeq" id="WP_166699169.1">
    <property type="nucleotide sequence ID" value="NZ_JAAQTL010000001.1"/>
</dbReference>
<gene>
    <name evidence="2" type="ORF">HBF32_08105</name>
</gene>